<evidence type="ECO:0000313" key="20">
    <source>
        <dbReference type="EMBL" id="OIT07134.1"/>
    </source>
</evidence>
<evidence type="ECO:0000256" key="11">
    <source>
        <dbReference type="ARBA" id="ARBA00022989"/>
    </source>
</evidence>
<evidence type="ECO:0000256" key="18">
    <source>
        <dbReference type="SAM" id="Phobius"/>
    </source>
</evidence>
<dbReference type="PROSITE" id="PS00107">
    <property type="entry name" value="PROTEIN_KINASE_ATP"/>
    <property type="match status" value="1"/>
</dbReference>
<dbReference type="GO" id="GO:0005524">
    <property type="term" value="F:ATP binding"/>
    <property type="evidence" value="ECO:0007669"/>
    <property type="project" value="UniProtKB-UniRule"/>
</dbReference>
<protein>
    <recommendedName>
        <fullName evidence="2">non-specific serine/threonine protein kinase</fullName>
        <ecNumber evidence="2">2.7.11.1</ecNumber>
    </recommendedName>
</protein>
<feature type="compositionally biased region" description="Low complexity" evidence="17">
    <location>
        <begin position="185"/>
        <end position="195"/>
    </location>
</feature>
<feature type="domain" description="Protein kinase" evidence="19">
    <location>
        <begin position="379"/>
        <end position="656"/>
    </location>
</feature>
<dbReference type="PANTHER" id="PTHR47982:SF26">
    <property type="entry name" value="NON-SPECIFIC SERINE_THREONINE PROTEIN KINASE"/>
    <property type="match status" value="1"/>
</dbReference>
<feature type="region of interest" description="Disordered" evidence="17">
    <location>
        <begin position="287"/>
        <end position="349"/>
    </location>
</feature>
<dbReference type="PANTHER" id="PTHR47982">
    <property type="entry name" value="PROLINE-RICH RECEPTOR-LIKE PROTEIN KINASE PERK4"/>
    <property type="match status" value="1"/>
</dbReference>
<dbReference type="EMBL" id="MJEQ01037183">
    <property type="protein sequence ID" value="OIT07134.1"/>
    <property type="molecule type" value="Genomic_DNA"/>
</dbReference>
<dbReference type="PROSITE" id="PS00108">
    <property type="entry name" value="PROTEIN_KINASE_ST"/>
    <property type="match status" value="1"/>
</dbReference>
<keyword evidence="12 18" id="KW-0472">Membrane</keyword>
<dbReference type="SMR" id="A0A1J6IQL2"/>
<dbReference type="InterPro" id="IPR047117">
    <property type="entry name" value="PERK1-13-like"/>
</dbReference>
<evidence type="ECO:0000256" key="10">
    <source>
        <dbReference type="ARBA" id="ARBA00022840"/>
    </source>
</evidence>
<dbReference type="GO" id="GO:0005886">
    <property type="term" value="C:plasma membrane"/>
    <property type="evidence" value="ECO:0007669"/>
    <property type="project" value="UniProtKB-SubCell"/>
</dbReference>
<dbReference type="InterPro" id="IPR009854">
    <property type="entry name" value="Orthoreo_P10"/>
</dbReference>
<feature type="binding site" evidence="16">
    <location>
        <position position="407"/>
    </location>
    <ligand>
        <name>ATP</name>
        <dbReference type="ChEBI" id="CHEBI:30616"/>
    </ligand>
</feature>
<dbReference type="InterPro" id="IPR008271">
    <property type="entry name" value="Ser/Thr_kinase_AS"/>
</dbReference>
<accession>A0A1J6IQL2</accession>
<evidence type="ECO:0000313" key="21">
    <source>
        <dbReference type="Proteomes" id="UP000187609"/>
    </source>
</evidence>
<keyword evidence="11 18" id="KW-1133">Transmembrane helix</keyword>
<sequence>MSSSSSEESPPSDSSSSNSPPSDSSSSNSPPSSSSSPPNNSNSQSPPSDNNSSSGNDNSSSSSGDNNNNNNNNNSNSQSAPSNSNNNNNNNNNNSNSQSPPSNSNNNNNNNNNNNSNSQSPPNNNNSNSNSQSPPSNNDSSSGNDNNSSSNDNNNSNNNNNNSNNNNNNHNNNSDNKSSPPPPKSSDSSKGGSSAHPPPPPSPPSHNSPNSRSLAPPKNPSSKSDAKDNKTALRVGVAAGAGLLFLVMIVFLISCCKRKKKRKHAQIGYYRDNSHGGVMNSRHYYNTSGQHGNNWQNNNKLQSTDQFGKMPPSAQVSSEHSWPIAPPPPPPMMSSSEMSSAAFSGPHQPPLPPPHPAMALGFNQSSFTYDDLAAATGGFAKANLLGQGGFGYVHKGVLPNGKEIAVKSLKSNSGQGEREFQAEVEIISRVHHRHLVSLVGYCSAGSQRMLVYEFVANNTLEYHLHGAGRPPMDFNTRHRIALGSAKGFAYLHEDCHPKIIHRDIKAANILLDENFEAKVADFGLAKLSSDTNTHVSTRIMGTFGYLAPEYASSGKLTEKSDVYSYGVMLLELITGRRPIDMDGDDDTLVEWARPILIRATEGGDYDELIDPRLEGKFDAQQMLCMVACAAASIRHSAKRRPKMSQIVRALEDDVTLDDLNEGGKLGHSATLSSGGSSEHDGGSYDIRKFRKSSMSSQEYSSSENGESREFRQSKK</sequence>
<feature type="compositionally biased region" description="Low complexity" evidence="17">
    <location>
        <begin position="692"/>
        <end position="704"/>
    </location>
</feature>
<dbReference type="AlphaFoldDB" id="A0A1J6IQL2"/>
<evidence type="ECO:0000256" key="5">
    <source>
        <dbReference type="ARBA" id="ARBA00022553"/>
    </source>
</evidence>
<feature type="compositionally biased region" description="Low complexity" evidence="17">
    <location>
        <begin position="333"/>
        <end position="346"/>
    </location>
</feature>
<evidence type="ECO:0000256" key="9">
    <source>
        <dbReference type="ARBA" id="ARBA00022777"/>
    </source>
</evidence>
<evidence type="ECO:0000256" key="7">
    <source>
        <dbReference type="ARBA" id="ARBA00022692"/>
    </source>
</evidence>
<keyword evidence="5" id="KW-0597">Phosphoprotein</keyword>
<keyword evidence="8 16" id="KW-0547">Nucleotide-binding</keyword>
<keyword evidence="9" id="KW-0418">Kinase</keyword>
<keyword evidence="3" id="KW-1003">Cell membrane</keyword>
<comment type="catalytic activity">
    <reaction evidence="15">
        <text>L-seryl-[protein] + ATP = O-phospho-L-seryl-[protein] + ADP + H(+)</text>
        <dbReference type="Rhea" id="RHEA:17989"/>
        <dbReference type="Rhea" id="RHEA-COMP:9863"/>
        <dbReference type="Rhea" id="RHEA-COMP:11604"/>
        <dbReference type="ChEBI" id="CHEBI:15378"/>
        <dbReference type="ChEBI" id="CHEBI:29999"/>
        <dbReference type="ChEBI" id="CHEBI:30616"/>
        <dbReference type="ChEBI" id="CHEBI:83421"/>
        <dbReference type="ChEBI" id="CHEBI:456216"/>
        <dbReference type="EC" id="2.7.11.1"/>
    </reaction>
</comment>
<dbReference type="InterPro" id="IPR011009">
    <property type="entry name" value="Kinase-like_dom_sf"/>
</dbReference>
<keyword evidence="13" id="KW-0325">Glycoprotein</keyword>
<keyword evidence="4" id="KW-0723">Serine/threonine-protein kinase</keyword>
<dbReference type="GO" id="GO:0004674">
    <property type="term" value="F:protein serine/threonine kinase activity"/>
    <property type="evidence" value="ECO:0007669"/>
    <property type="project" value="UniProtKB-KW"/>
</dbReference>
<dbReference type="EC" id="2.7.11.1" evidence="2"/>
<evidence type="ECO:0000256" key="12">
    <source>
        <dbReference type="ARBA" id="ARBA00023136"/>
    </source>
</evidence>
<evidence type="ECO:0000256" key="15">
    <source>
        <dbReference type="ARBA" id="ARBA00048679"/>
    </source>
</evidence>
<dbReference type="Gene3D" id="3.30.200.20">
    <property type="entry name" value="Phosphorylase Kinase, domain 1"/>
    <property type="match status" value="1"/>
</dbReference>
<dbReference type="OMA" id="PMPYYAS"/>
<dbReference type="PROSITE" id="PS50011">
    <property type="entry name" value="PROTEIN_KINASE_DOM"/>
    <property type="match status" value="1"/>
</dbReference>
<dbReference type="Proteomes" id="UP000187609">
    <property type="component" value="Unassembled WGS sequence"/>
</dbReference>
<name>A0A1J6IQL2_NICAT</name>
<evidence type="ECO:0000256" key="8">
    <source>
        <dbReference type="ARBA" id="ARBA00022741"/>
    </source>
</evidence>
<feature type="region of interest" description="Disordered" evidence="17">
    <location>
        <begin position="1"/>
        <end position="228"/>
    </location>
</feature>
<dbReference type="FunFam" id="1.10.510.10:FF:000239">
    <property type="entry name" value="Proline-rich receptor-like protein kinase PERK1"/>
    <property type="match status" value="1"/>
</dbReference>
<dbReference type="KEGG" id="nau:109227556"/>
<dbReference type="Pfam" id="PF07714">
    <property type="entry name" value="PK_Tyr_Ser-Thr"/>
    <property type="match status" value="1"/>
</dbReference>
<dbReference type="STRING" id="49451.A0A1J6IQL2"/>
<dbReference type="Gramene" id="OIT07134">
    <property type="protein sequence ID" value="OIT07134"/>
    <property type="gene ID" value="A4A49_34339"/>
</dbReference>
<evidence type="ECO:0000256" key="4">
    <source>
        <dbReference type="ARBA" id="ARBA00022527"/>
    </source>
</evidence>
<keyword evidence="21" id="KW-1185">Reference proteome</keyword>
<dbReference type="OrthoDB" id="4062651at2759"/>
<dbReference type="InterPro" id="IPR017441">
    <property type="entry name" value="Protein_kinase_ATP_BS"/>
</dbReference>
<evidence type="ECO:0000256" key="17">
    <source>
        <dbReference type="SAM" id="MobiDB-lite"/>
    </source>
</evidence>
<evidence type="ECO:0000256" key="16">
    <source>
        <dbReference type="PROSITE-ProRule" id="PRU10141"/>
    </source>
</evidence>
<feature type="compositionally biased region" description="Polar residues" evidence="17">
    <location>
        <begin position="287"/>
        <end position="306"/>
    </location>
</feature>
<dbReference type="GeneID" id="109227556"/>
<dbReference type="FunFam" id="3.30.200.20:FF:000207">
    <property type="entry name" value="proline-rich receptor-like protein kinase PERK1"/>
    <property type="match status" value="1"/>
</dbReference>
<keyword evidence="7 18" id="KW-0812">Transmembrane</keyword>
<evidence type="ECO:0000256" key="6">
    <source>
        <dbReference type="ARBA" id="ARBA00022679"/>
    </source>
</evidence>
<dbReference type="SMART" id="SM00220">
    <property type="entry name" value="S_TKc"/>
    <property type="match status" value="1"/>
</dbReference>
<dbReference type="InterPro" id="IPR000719">
    <property type="entry name" value="Prot_kinase_dom"/>
</dbReference>
<comment type="catalytic activity">
    <reaction evidence="14">
        <text>L-threonyl-[protein] + ATP = O-phospho-L-threonyl-[protein] + ADP + H(+)</text>
        <dbReference type="Rhea" id="RHEA:46608"/>
        <dbReference type="Rhea" id="RHEA-COMP:11060"/>
        <dbReference type="Rhea" id="RHEA-COMP:11605"/>
        <dbReference type="ChEBI" id="CHEBI:15378"/>
        <dbReference type="ChEBI" id="CHEBI:30013"/>
        <dbReference type="ChEBI" id="CHEBI:30616"/>
        <dbReference type="ChEBI" id="CHEBI:61977"/>
        <dbReference type="ChEBI" id="CHEBI:456216"/>
        <dbReference type="EC" id="2.7.11.1"/>
    </reaction>
</comment>
<dbReference type="InterPro" id="IPR001245">
    <property type="entry name" value="Ser-Thr/Tyr_kinase_cat_dom"/>
</dbReference>
<proteinExistence type="predicted"/>
<evidence type="ECO:0000256" key="1">
    <source>
        <dbReference type="ARBA" id="ARBA00004162"/>
    </source>
</evidence>
<dbReference type="Gene3D" id="1.10.510.10">
    <property type="entry name" value="Transferase(Phosphotransferase) domain 1"/>
    <property type="match status" value="1"/>
</dbReference>
<dbReference type="Pfam" id="PF07204">
    <property type="entry name" value="Orthoreo_P10"/>
    <property type="match status" value="1"/>
</dbReference>
<feature type="compositionally biased region" description="Low complexity" evidence="17">
    <location>
        <begin position="1"/>
        <end position="178"/>
    </location>
</feature>
<feature type="compositionally biased region" description="Basic and acidic residues" evidence="17">
    <location>
        <begin position="677"/>
        <end position="687"/>
    </location>
</feature>
<keyword evidence="6" id="KW-0808">Transferase</keyword>
<comment type="subcellular location">
    <subcellularLocation>
        <location evidence="1">Cell membrane</location>
        <topology evidence="1">Single-pass membrane protein</topology>
    </subcellularLocation>
</comment>
<evidence type="ECO:0000256" key="13">
    <source>
        <dbReference type="ARBA" id="ARBA00023180"/>
    </source>
</evidence>
<keyword evidence="10 16" id="KW-0067">ATP-binding</keyword>
<reference evidence="20" key="1">
    <citation type="submission" date="2016-11" db="EMBL/GenBank/DDBJ databases">
        <title>The genome of Nicotiana attenuata.</title>
        <authorList>
            <person name="Xu S."/>
            <person name="Brockmoeller T."/>
            <person name="Gaquerel E."/>
            <person name="Navarro A."/>
            <person name="Kuhl H."/>
            <person name="Gase K."/>
            <person name="Ling Z."/>
            <person name="Zhou W."/>
            <person name="Kreitzer C."/>
            <person name="Stanke M."/>
            <person name="Tang H."/>
            <person name="Lyons E."/>
            <person name="Pandey P."/>
            <person name="Pandey S.P."/>
            <person name="Timmermann B."/>
            <person name="Baldwin I.T."/>
        </authorList>
    </citation>
    <scope>NUCLEOTIDE SEQUENCE [LARGE SCALE GENOMIC DNA]</scope>
    <source>
        <strain evidence="20">UT</strain>
    </source>
</reference>
<comment type="caution">
    <text evidence="20">The sequence shown here is derived from an EMBL/GenBank/DDBJ whole genome shotgun (WGS) entry which is preliminary data.</text>
</comment>
<feature type="transmembrane region" description="Helical" evidence="18">
    <location>
        <begin position="232"/>
        <end position="253"/>
    </location>
</feature>
<gene>
    <name evidence="20" type="primary">PERK6</name>
    <name evidence="20" type="ORF">A4A49_34339</name>
</gene>
<evidence type="ECO:0000256" key="2">
    <source>
        <dbReference type="ARBA" id="ARBA00012513"/>
    </source>
</evidence>
<dbReference type="SUPFAM" id="SSF56112">
    <property type="entry name" value="Protein kinase-like (PK-like)"/>
    <property type="match status" value="1"/>
</dbReference>
<evidence type="ECO:0000259" key="19">
    <source>
        <dbReference type="PROSITE" id="PS50011"/>
    </source>
</evidence>
<feature type="region of interest" description="Disordered" evidence="17">
    <location>
        <begin position="666"/>
        <end position="715"/>
    </location>
</feature>
<organism evidence="20 21">
    <name type="scientific">Nicotiana attenuata</name>
    <name type="common">Coyote tobacco</name>
    <dbReference type="NCBI Taxonomy" id="49451"/>
    <lineage>
        <taxon>Eukaryota</taxon>
        <taxon>Viridiplantae</taxon>
        <taxon>Streptophyta</taxon>
        <taxon>Embryophyta</taxon>
        <taxon>Tracheophyta</taxon>
        <taxon>Spermatophyta</taxon>
        <taxon>Magnoliopsida</taxon>
        <taxon>eudicotyledons</taxon>
        <taxon>Gunneridae</taxon>
        <taxon>Pentapetalae</taxon>
        <taxon>asterids</taxon>
        <taxon>lamiids</taxon>
        <taxon>Solanales</taxon>
        <taxon>Solanaceae</taxon>
        <taxon>Nicotianoideae</taxon>
        <taxon>Nicotianeae</taxon>
        <taxon>Nicotiana</taxon>
    </lineage>
</organism>
<evidence type="ECO:0000256" key="14">
    <source>
        <dbReference type="ARBA" id="ARBA00047899"/>
    </source>
</evidence>
<feature type="compositionally biased region" description="Pro residues" evidence="17">
    <location>
        <begin position="196"/>
        <end position="206"/>
    </location>
</feature>
<evidence type="ECO:0000256" key="3">
    <source>
        <dbReference type="ARBA" id="ARBA00022475"/>
    </source>
</evidence>
<feature type="compositionally biased region" description="Basic and acidic residues" evidence="17">
    <location>
        <begin position="705"/>
        <end position="715"/>
    </location>
</feature>